<protein>
    <submittedName>
        <fullName evidence="2">Uncharacterized protein</fullName>
    </submittedName>
</protein>
<sequence length="82" mass="8655">MPRARDILLAGRHLPVRLARRLPFGAAPGATVATYRPECHYMRGTGPATLAKLNHGGKDSAPSSTDNPGTRGTGPVTNPREP</sequence>
<organism evidence="2 3">
    <name type="scientific">Vannielia litorea</name>
    <dbReference type="NCBI Taxonomy" id="1217970"/>
    <lineage>
        <taxon>Bacteria</taxon>
        <taxon>Pseudomonadati</taxon>
        <taxon>Pseudomonadota</taxon>
        <taxon>Alphaproteobacteria</taxon>
        <taxon>Rhodobacterales</taxon>
        <taxon>Paracoccaceae</taxon>
        <taxon>Vannielia</taxon>
    </lineage>
</organism>
<proteinExistence type="predicted"/>
<name>A0A1N6GTN6_9RHOB</name>
<dbReference type="AlphaFoldDB" id="A0A1N6GTN6"/>
<dbReference type="Proteomes" id="UP000184932">
    <property type="component" value="Unassembled WGS sequence"/>
</dbReference>
<dbReference type="EMBL" id="FSRL01000001">
    <property type="protein sequence ID" value="SIO10873.1"/>
    <property type="molecule type" value="Genomic_DNA"/>
</dbReference>
<gene>
    <name evidence="2" type="ORF">SAMN05444002_2769</name>
</gene>
<evidence type="ECO:0000256" key="1">
    <source>
        <dbReference type="SAM" id="MobiDB-lite"/>
    </source>
</evidence>
<dbReference type="STRING" id="1217970.SAMN05444002_2769"/>
<accession>A0A1N6GTN6</accession>
<feature type="compositionally biased region" description="Polar residues" evidence="1">
    <location>
        <begin position="61"/>
        <end position="70"/>
    </location>
</feature>
<evidence type="ECO:0000313" key="2">
    <source>
        <dbReference type="EMBL" id="SIO10873.1"/>
    </source>
</evidence>
<keyword evidence="3" id="KW-1185">Reference proteome</keyword>
<reference evidence="3" key="1">
    <citation type="submission" date="2016-11" db="EMBL/GenBank/DDBJ databases">
        <authorList>
            <person name="Varghese N."/>
            <person name="Submissions S."/>
        </authorList>
    </citation>
    <scope>NUCLEOTIDE SEQUENCE [LARGE SCALE GENOMIC DNA]</scope>
    <source>
        <strain evidence="3">DSM 29440</strain>
    </source>
</reference>
<feature type="region of interest" description="Disordered" evidence="1">
    <location>
        <begin position="46"/>
        <end position="82"/>
    </location>
</feature>
<evidence type="ECO:0000313" key="3">
    <source>
        <dbReference type="Proteomes" id="UP000184932"/>
    </source>
</evidence>